<dbReference type="RefSeq" id="WP_085916186.1">
    <property type="nucleotide sequence ID" value="NZ_BJNH01000083.1"/>
</dbReference>
<dbReference type="InterPro" id="IPR036388">
    <property type="entry name" value="WH-like_DNA-bd_sf"/>
</dbReference>
<evidence type="ECO:0000313" key="10">
    <source>
        <dbReference type="Proteomes" id="UP000320693"/>
    </source>
</evidence>
<dbReference type="PROSITE" id="PS50110">
    <property type="entry name" value="RESPONSE_REGULATORY"/>
    <property type="match status" value="1"/>
</dbReference>
<evidence type="ECO:0000256" key="6">
    <source>
        <dbReference type="PROSITE-ProRule" id="PRU01091"/>
    </source>
</evidence>
<feature type="DNA-binding region" description="OmpR/PhoB-type" evidence="6">
    <location>
        <begin position="134"/>
        <end position="238"/>
    </location>
</feature>
<comment type="caution">
    <text evidence="9">The sequence shown here is derived from an EMBL/GenBank/DDBJ whole genome shotgun (WGS) entry which is preliminary data.</text>
</comment>
<protein>
    <submittedName>
        <fullName evidence="9">DNA-binding response regulator</fullName>
    </submittedName>
</protein>
<dbReference type="InterPro" id="IPR001789">
    <property type="entry name" value="Sig_transdc_resp-reg_receiver"/>
</dbReference>
<feature type="domain" description="Response regulatory" evidence="7">
    <location>
        <begin position="12"/>
        <end position="131"/>
    </location>
</feature>
<dbReference type="PROSITE" id="PS51755">
    <property type="entry name" value="OMPR_PHOB"/>
    <property type="match status" value="1"/>
</dbReference>
<keyword evidence="1 5" id="KW-0597">Phosphoprotein</keyword>
<feature type="modified residue" description="4-aspartylphosphate" evidence="5">
    <location>
        <position position="61"/>
    </location>
</feature>
<gene>
    <name evidence="9" type="ORF">PSA01_55630</name>
</gene>
<evidence type="ECO:0000259" key="8">
    <source>
        <dbReference type="PROSITE" id="PS51755"/>
    </source>
</evidence>
<dbReference type="PANTHER" id="PTHR48111">
    <property type="entry name" value="REGULATOR OF RPOS"/>
    <property type="match status" value="1"/>
</dbReference>
<evidence type="ECO:0000256" key="1">
    <source>
        <dbReference type="ARBA" id="ARBA00022553"/>
    </source>
</evidence>
<keyword evidence="3 6" id="KW-0238">DNA-binding</keyword>
<feature type="domain" description="OmpR/PhoB-type" evidence="8">
    <location>
        <begin position="134"/>
        <end position="238"/>
    </location>
</feature>
<reference evidence="9 10" key="1">
    <citation type="submission" date="2019-06" db="EMBL/GenBank/DDBJ databases">
        <title>Whole genome shotgun sequence of Pseudonocardia saturnea NBRC 14499.</title>
        <authorList>
            <person name="Hosoyama A."/>
            <person name="Uohara A."/>
            <person name="Ohji S."/>
            <person name="Ichikawa N."/>
        </authorList>
    </citation>
    <scope>NUCLEOTIDE SEQUENCE [LARGE SCALE GENOMIC DNA]</scope>
    <source>
        <strain evidence="9 10">NBRC 14499</strain>
    </source>
</reference>
<sequence>MTAWSAGSAGSTVLVVDDDERVRTLVTWQLEADGFAVVAASDGAAALDRIAADRPDLVVLDLSLPGVGGLDVLRRVRGAESARGGAALPVIVLSGRSGETDRIVGLDLGADDYLVKPFSPGELAARVRSVLRRSVPARLDDAAGPASGLRVDEPTREVTVDGVPVELTAREFDLLAFLARHPRQVFSRAQLLEQVWEAAPDWRSEATVTEHVHRLRHKLPGGDRILRTVRGVGYRLESG</sequence>
<accession>A0ABQ0S6J2</accession>
<evidence type="ECO:0000259" key="7">
    <source>
        <dbReference type="PROSITE" id="PS50110"/>
    </source>
</evidence>
<name>A0ABQ0S6J2_9PSEU</name>
<dbReference type="InterPro" id="IPR039420">
    <property type="entry name" value="WalR-like"/>
</dbReference>
<organism evidence="9 10">
    <name type="scientific">Pseudonocardia saturnea</name>
    <dbReference type="NCBI Taxonomy" id="33909"/>
    <lineage>
        <taxon>Bacteria</taxon>
        <taxon>Bacillati</taxon>
        <taxon>Actinomycetota</taxon>
        <taxon>Actinomycetes</taxon>
        <taxon>Pseudonocardiales</taxon>
        <taxon>Pseudonocardiaceae</taxon>
        <taxon>Pseudonocardia</taxon>
    </lineage>
</organism>
<proteinExistence type="predicted"/>
<dbReference type="GO" id="GO:0003677">
    <property type="term" value="F:DNA binding"/>
    <property type="evidence" value="ECO:0007669"/>
    <property type="project" value="UniProtKB-KW"/>
</dbReference>
<evidence type="ECO:0000313" key="9">
    <source>
        <dbReference type="EMBL" id="GEC28534.1"/>
    </source>
</evidence>
<dbReference type="Gene3D" id="3.40.50.2300">
    <property type="match status" value="1"/>
</dbReference>
<keyword evidence="10" id="KW-1185">Reference proteome</keyword>
<keyword evidence="4" id="KW-0804">Transcription</keyword>
<dbReference type="InterPro" id="IPR001867">
    <property type="entry name" value="OmpR/PhoB-type_DNA-bd"/>
</dbReference>
<dbReference type="Pfam" id="PF00486">
    <property type="entry name" value="Trans_reg_C"/>
    <property type="match status" value="1"/>
</dbReference>
<evidence type="ECO:0000256" key="2">
    <source>
        <dbReference type="ARBA" id="ARBA00023015"/>
    </source>
</evidence>
<dbReference type="Gene3D" id="6.10.250.690">
    <property type="match status" value="1"/>
</dbReference>
<evidence type="ECO:0000256" key="5">
    <source>
        <dbReference type="PROSITE-ProRule" id="PRU00169"/>
    </source>
</evidence>
<dbReference type="EMBL" id="BJNH01000083">
    <property type="protein sequence ID" value="GEC28534.1"/>
    <property type="molecule type" value="Genomic_DNA"/>
</dbReference>
<evidence type="ECO:0000256" key="3">
    <source>
        <dbReference type="ARBA" id="ARBA00023125"/>
    </source>
</evidence>
<dbReference type="SUPFAM" id="SSF52172">
    <property type="entry name" value="CheY-like"/>
    <property type="match status" value="1"/>
</dbReference>
<evidence type="ECO:0000256" key="4">
    <source>
        <dbReference type="ARBA" id="ARBA00023163"/>
    </source>
</evidence>
<dbReference type="Gene3D" id="1.10.10.10">
    <property type="entry name" value="Winged helix-like DNA-binding domain superfamily/Winged helix DNA-binding domain"/>
    <property type="match status" value="1"/>
</dbReference>
<dbReference type="PANTHER" id="PTHR48111:SF4">
    <property type="entry name" value="DNA-BINDING DUAL TRANSCRIPTIONAL REGULATOR OMPR"/>
    <property type="match status" value="1"/>
</dbReference>
<dbReference type="CDD" id="cd00383">
    <property type="entry name" value="trans_reg_C"/>
    <property type="match status" value="1"/>
</dbReference>
<dbReference type="SMART" id="SM00448">
    <property type="entry name" value="REC"/>
    <property type="match status" value="1"/>
</dbReference>
<keyword evidence="2" id="KW-0805">Transcription regulation</keyword>
<dbReference type="SMART" id="SM00862">
    <property type="entry name" value="Trans_reg_C"/>
    <property type="match status" value="1"/>
</dbReference>
<dbReference type="Pfam" id="PF00072">
    <property type="entry name" value="Response_reg"/>
    <property type="match status" value="1"/>
</dbReference>
<dbReference type="Proteomes" id="UP000320693">
    <property type="component" value="Unassembled WGS sequence"/>
</dbReference>
<dbReference type="InterPro" id="IPR011006">
    <property type="entry name" value="CheY-like_superfamily"/>
</dbReference>